<name>A0ABQ6A1C6_9PROT</name>
<proteinExistence type="predicted"/>
<evidence type="ECO:0000313" key="2">
    <source>
        <dbReference type="EMBL" id="GLR65462.1"/>
    </source>
</evidence>
<dbReference type="EMBL" id="BSOS01000005">
    <property type="protein sequence ID" value="GLR65462.1"/>
    <property type="molecule type" value="Genomic_DNA"/>
</dbReference>
<evidence type="ECO:0000256" key="1">
    <source>
        <dbReference type="SAM" id="MobiDB-lite"/>
    </source>
</evidence>
<reference evidence="3" key="1">
    <citation type="journal article" date="2019" name="Int. J. Syst. Evol. Microbiol.">
        <title>The Global Catalogue of Microorganisms (GCM) 10K type strain sequencing project: providing services to taxonomists for standard genome sequencing and annotation.</title>
        <authorList>
            <consortium name="The Broad Institute Genomics Platform"/>
            <consortium name="The Broad Institute Genome Sequencing Center for Infectious Disease"/>
            <person name="Wu L."/>
            <person name="Ma J."/>
        </authorList>
    </citation>
    <scope>NUCLEOTIDE SEQUENCE [LARGE SCALE GENOMIC DNA]</scope>
    <source>
        <strain evidence="3">NBRC 112502</strain>
    </source>
</reference>
<protein>
    <recommendedName>
        <fullName evidence="4">Hydroxyneurosporene synthase</fullName>
    </recommendedName>
</protein>
<evidence type="ECO:0008006" key="4">
    <source>
        <dbReference type="Google" id="ProtNLM"/>
    </source>
</evidence>
<keyword evidence="3" id="KW-1185">Reference proteome</keyword>
<dbReference type="Proteomes" id="UP001156641">
    <property type="component" value="Unassembled WGS sequence"/>
</dbReference>
<organism evidence="2 3">
    <name type="scientific">Acidocella aquatica</name>
    <dbReference type="NCBI Taxonomy" id="1922313"/>
    <lineage>
        <taxon>Bacteria</taxon>
        <taxon>Pseudomonadati</taxon>
        <taxon>Pseudomonadota</taxon>
        <taxon>Alphaproteobacteria</taxon>
        <taxon>Acetobacterales</taxon>
        <taxon>Acidocellaceae</taxon>
        <taxon>Acidocella</taxon>
    </lineage>
</organism>
<feature type="region of interest" description="Disordered" evidence="1">
    <location>
        <begin position="131"/>
        <end position="151"/>
    </location>
</feature>
<comment type="caution">
    <text evidence="2">The sequence shown here is derived from an EMBL/GenBank/DDBJ whole genome shotgun (WGS) entry which is preliminary data.</text>
</comment>
<evidence type="ECO:0000313" key="3">
    <source>
        <dbReference type="Proteomes" id="UP001156641"/>
    </source>
</evidence>
<gene>
    <name evidence="2" type="ORF">GCM10010909_01400</name>
</gene>
<accession>A0ABQ6A1C6</accession>
<sequence>MQLTPYDEFPVHQAPHPFSYIPSTDYNWDDGYYFGAFSPDDGVFLATGARVNPNTDMIGGYALLNVRGHQTTLRFNRVWRRDFSLRIGPWRIEFVEPLKTIRLVLEENASGMTFNLLWEGTSPAFLEEHHVATHRGRRSTDQSRYSQPGKVSGTLALGAQKWEVTPERWSGARDHSWGLYADRPPLSPLASVLPPREADNGPQRSLRFWTCFRTDPYSGFFHLHEDANGTQAKFNDVFGTPFGGSIHRGWDHPPIALASGRHEIEFQPGTRILKRATLSLTDIQGGAWKQIFEAAAPPWVVQTMGYHPGSWKDGGTFFTYHGAEELALEWDSFDFSQQPFVFTPYVVQGEAAANTFGEGTRKGQMIHGPEYLARVTTHAPDGSISHGAAQVEMFINGAYHPYGFE</sequence>
<dbReference type="SUPFAM" id="SSF159245">
    <property type="entry name" value="AttH-like"/>
    <property type="match status" value="1"/>
</dbReference>
<dbReference type="RefSeq" id="WP_284255952.1">
    <property type="nucleotide sequence ID" value="NZ_BSOS01000005.1"/>
</dbReference>